<organism evidence="12 13">
    <name type="scientific">Maylandia zebra</name>
    <name type="common">zebra mbuna</name>
    <dbReference type="NCBI Taxonomy" id="106582"/>
    <lineage>
        <taxon>Eukaryota</taxon>
        <taxon>Metazoa</taxon>
        <taxon>Chordata</taxon>
        <taxon>Craniata</taxon>
        <taxon>Vertebrata</taxon>
        <taxon>Euteleostomi</taxon>
        <taxon>Actinopterygii</taxon>
        <taxon>Neopterygii</taxon>
        <taxon>Teleostei</taxon>
        <taxon>Neoteleostei</taxon>
        <taxon>Acanthomorphata</taxon>
        <taxon>Ovalentaria</taxon>
        <taxon>Cichlomorphae</taxon>
        <taxon>Cichliformes</taxon>
        <taxon>Cichlidae</taxon>
        <taxon>African cichlids</taxon>
        <taxon>Pseudocrenilabrinae</taxon>
        <taxon>Haplochromini</taxon>
        <taxon>Maylandia</taxon>
        <taxon>Maylandia zebra complex</taxon>
    </lineage>
</organism>
<evidence type="ECO:0000256" key="1">
    <source>
        <dbReference type="ARBA" id="ARBA00004496"/>
    </source>
</evidence>
<evidence type="ECO:0000256" key="6">
    <source>
        <dbReference type="ARBA" id="ARBA00022917"/>
    </source>
</evidence>
<keyword evidence="4" id="KW-0547">Nucleotide-binding</keyword>
<reference evidence="12" key="1">
    <citation type="submission" date="2025-08" db="UniProtKB">
        <authorList>
            <consortium name="Ensembl"/>
        </authorList>
    </citation>
    <scope>IDENTIFICATION</scope>
</reference>
<comment type="similarity">
    <text evidence="2">Belongs to the TRAFAC class translation factor GTPase superfamily. Classic translation factor GTPase family. EF-Tu/EF-1A subfamily.</text>
</comment>
<comment type="catalytic activity">
    <reaction evidence="8">
        <text>GTP + H2O = GDP + phosphate + H(+)</text>
        <dbReference type="Rhea" id="RHEA:19669"/>
        <dbReference type="ChEBI" id="CHEBI:15377"/>
        <dbReference type="ChEBI" id="CHEBI:15378"/>
        <dbReference type="ChEBI" id="CHEBI:37565"/>
        <dbReference type="ChEBI" id="CHEBI:43474"/>
        <dbReference type="ChEBI" id="CHEBI:58189"/>
    </reaction>
    <physiologicalReaction direction="left-to-right" evidence="8">
        <dbReference type="Rhea" id="RHEA:19670"/>
    </physiologicalReaction>
</comment>
<dbReference type="GO" id="GO:0005737">
    <property type="term" value="C:cytoplasm"/>
    <property type="evidence" value="ECO:0007669"/>
    <property type="project" value="UniProtKB-SubCell"/>
</dbReference>
<evidence type="ECO:0000256" key="4">
    <source>
        <dbReference type="ARBA" id="ARBA00022741"/>
    </source>
</evidence>
<dbReference type="Pfam" id="PF00009">
    <property type="entry name" value="GTP_EFTU"/>
    <property type="match status" value="1"/>
</dbReference>
<keyword evidence="10" id="KW-0732">Signal</keyword>
<dbReference type="Gene3D" id="3.40.50.300">
    <property type="entry name" value="P-loop containing nucleotide triphosphate hydrolases"/>
    <property type="match status" value="1"/>
</dbReference>
<evidence type="ECO:0000313" key="13">
    <source>
        <dbReference type="Proteomes" id="UP000265160"/>
    </source>
</evidence>
<dbReference type="InterPro" id="IPR004161">
    <property type="entry name" value="EFTu-like_2"/>
</dbReference>
<dbReference type="SUPFAM" id="SSF52540">
    <property type="entry name" value="P-loop containing nucleoside triphosphate hydrolases"/>
    <property type="match status" value="1"/>
</dbReference>
<feature type="chain" id="PRO_5018202138" evidence="10">
    <location>
        <begin position="19"/>
        <end position="582"/>
    </location>
</feature>
<evidence type="ECO:0000256" key="7">
    <source>
        <dbReference type="ARBA" id="ARBA00023134"/>
    </source>
</evidence>
<dbReference type="InterPro" id="IPR000795">
    <property type="entry name" value="T_Tr_GTP-bd_dom"/>
</dbReference>
<keyword evidence="3" id="KW-0963">Cytoplasm</keyword>
<comment type="subcellular location">
    <subcellularLocation>
        <location evidence="1">Cytoplasm</location>
    </subcellularLocation>
</comment>
<evidence type="ECO:0000259" key="11">
    <source>
        <dbReference type="PROSITE" id="PS51722"/>
    </source>
</evidence>
<reference evidence="12" key="2">
    <citation type="submission" date="2025-09" db="UniProtKB">
        <authorList>
            <consortium name="Ensembl"/>
        </authorList>
    </citation>
    <scope>IDENTIFICATION</scope>
</reference>
<protein>
    <submittedName>
        <fullName evidence="12">HBS1-like translational GTPase</fullName>
    </submittedName>
</protein>
<dbReference type="AlphaFoldDB" id="A0A3P9DCJ0"/>
<dbReference type="Gene3D" id="2.40.30.10">
    <property type="entry name" value="Translation factors"/>
    <property type="match status" value="2"/>
</dbReference>
<dbReference type="CDD" id="cd16267">
    <property type="entry name" value="HBS1-like_II"/>
    <property type="match status" value="1"/>
</dbReference>
<dbReference type="GO" id="GO:0003924">
    <property type="term" value="F:GTPase activity"/>
    <property type="evidence" value="ECO:0007669"/>
    <property type="project" value="InterPro"/>
</dbReference>
<evidence type="ECO:0000256" key="2">
    <source>
        <dbReference type="ARBA" id="ARBA00007249"/>
    </source>
</evidence>
<dbReference type="InterPro" id="IPR027417">
    <property type="entry name" value="P-loop_NTPase"/>
</dbReference>
<dbReference type="GeneTree" id="ENSGT00940000156274"/>
<dbReference type="Pfam" id="PF03144">
    <property type="entry name" value="GTP_EFTU_D2"/>
    <property type="match status" value="1"/>
</dbReference>
<dbReference type="FunFam" id="2.40.30.10:FF:000020">
    <property type="entry name" value="Translation elongation factor EF-1"/>
    <property type="match status" value="1"/>
</dbReference>
<evidence type="ECO:0000313" key="12">
    <source>
        <dbReference type="Ensembl" id="ENSMZEP00005032243.1"/>
    </source>
</evidence>
<evidence type="ECO:0000256" key="5">
    <source>
        <dbReference type="ARBA" id="ARBA00022801"/>
    </source>
</evidence>
<evidence type="ECO:0000256" key="10">
    <source>
        <dbReference type="SAM" id="SignalP"/>
    </source>
</evidence>
<keyword evidence="5" id="KW-0378">Hydrolase</keyword>
<dbReference type="SUPFAM" id="SSF50447">
    <property type="entry name" value="Translation proteins"/>
    <property type="match status" value="1"/>
</dbReference>
<evidence type="ECO:0000256" key="8">
    <source>
        <dbReference type="ARBA" id="ARBA00049117"/>
    </source>
</evidence>
<dbReference type="InterPro" id="IPR009001">
    <property type="entry name" value="Transl_elong_EF1A/Init_IF2_C"/>
</dbReference>
<keyword evidence="7" id="KW-0342">GTP-binding</keyword>
<dbReference type="SUPFAM" id="SSF50465">
    <property type="entry name" value="EF-Tu/eEF-1alpha/eIF2-gamma C-terminal domain"/>
    <property type="match status" value="1"/>
</dbReference>
<name>A0A3P9DCJ0_9CICH</name>
<dbReference type="GO" id="GO:0005525">
    <property type="term" value="F:GTP binding"/>
    <property type="evidence" value="ECO:0007669"/>
    <property type="project" value="UniProtKB-KW"/>
</dbReference>
<dbReference type="Proteomes" id="UP000265160">
    <property type="component" value="Unplaced"/>
</dbReference>
<dbReference type="FunFam" id="2.40.30.10:FF:000035">
    <property type="entry name" value="HBS1-like translational GTPase"/>
    <property type="match status" value="1"/>
</dbReference>
<dbReference type="Pfam" id="PF22594">
    <property type="entry name" value="GTP-eEF1A_C"/>
    <property type="match status" value="1"/>
</dbReference>
<feature type="domain" description="Tr-type G" evidence="11">
    <location>
        <begin position="156"/>
        <end position="380"/>
    </location>
</feature>
<dbReference type="STRING" id="106582.ENSMZEP00005032243"/>
<dbReference type="PANTHER" id="PTHR23115">
    <property type="entry name" value="TRANSLATION FACTOR"/>
    <property type="match status" value="1"/>
</dbReference>
<sequence length="582" mass="63810">MSFSLANISILTLILVHAQKSLDVSNHSGKKTNGKTFSPWRKCESWRPLFAFLCLLFFSAKSRDASHNKLDSEVLPKVARMTVSGKRQTMGFDVPSTGENGVVVTATEAASKRPETPSKGSNGDEPMTGPTLSRSSGKARQAINIKAELEKRQGGKPLLNLVVIGHVDAGKSTLMGHLLYLLGNVNKRTMHKYEQESKKAGKASFAYAWVLDETGEERDRGVTMDVGMTKFETNSKVVTLMDAPGHKDFIPNMITGAAQADVAVLVVDASRGEFEAGFEAGGQTREHALLVRSLGVTQLAVAVNKMDQVNWQQERFQEIISKLGHFLKQAGFKESDVFYIPTSGLSGENLATRSSVSQLTSWYSGPSLLEQIDAFKAPQRSVDKPFRLCVSDVFKDQGSGFCVTGKIEAGYIQTGDKILAMPPNETCTVKGITLHDEALDWAAAGDHVSLTLTGMDIIKINMGCVFCDPKEPIRVCTRFRARVLIFNIEIPITQGFPVLLHYQTVSEPATIRKLISVLHKSSGEVLKKKPKCLSKGMNAIVEIQTQRPVSLELYKDYKELGRFMLRYVGSTIAAGVVTEIKE</sequence>
<dbReference type="InterPro" id="IPR054696">
    <property type="entry name" value="GTP-eEF1A_C"/>
</dbReference>
<dbReference type="CDD" id="cd04093">
    <property type="entry name" value="HBS1_C_III"/>
    <property type="match status" value="1"/>
</dbReference>
<dbReference type="CDD" id="cd01883">
    <property type="entry name" value="EF1_alpha"/>
    <property type="match status" value="1"/>
</dbReference>
<evidence type="ECO:0000256" key="3">
    <source>
        <dbReference type="ARBA" id="ARBA00022490"/>
    </source>
</evidence>
<dbReference type="PRINTS" id="PR00315">
    <property type="entry name" value="ELONGATNFCT"/>
</dbReference>
<dbReference type="InterPro" id="IPR050100">
    <property type="entry name" value="TRAFAC_GTPase_members"/>
</dbReference>
<keyword evidence="13" id="KW-1185">Reference proteome</keyword>
<dbReference type="InterPro" id="IPR009000">
    <property type="entry name" value="Transl_B-barrel_sf"/>
</dbReference>
<proteinExistence type="inferred from homology"/>
<dbReference type="PROSITE" id="PS51722">
    <property type="entry name" value="G_TR_2"/>
    <property type="match status" value="1"/>
</dbReference>
<accession>A0A3P9DCJ0</accession>
<dbReference type="Ensembl" id="ENSMZET00005033286.1">
    <property type="protein sequence ID" value="ENSMZEP00005032243.1"/>
    <property type="gene ID" value="ENSMZEG00005024018.1"/>
</dbReference>
<keyword evidence="6" id="KW-0648">Protein biosynthesis</keyword>
<feature type="signal peptide" evidence="10">
    <location>
        <begin position="1"/>
        <end position="18"/>
    </location>
</feature>
<feature type="region of interest" description="Disordered" evidence="9">
    <location>
        <begin position="108"/>
        <end position="139"/>
    </location>
</feature>
<dbReference type="FunFam" id="3.40.50.300:FF:000204">
    <property type="entry name" value="Translation elongation factor Tu"/>
    <property type="match status" value="1"/>
</dbReference>
<evidence type="ECO:0000256" key="9">
    <source>
        <dbReference type="SAM" id="MobiDB-lite"/>
    </source>
</evidence>
<dbReference type="GO" id="GO:0006412">
    <property type="term" value="P:translation"/>
    <property type="evidence" value="ECO:0007669"/>
    <property type="project" value="UniProtKB-KW"/>
</dbReference>